<sequence>MLRARIAGAAAAPGLRGRAAAAEKNRIFVDQWSPTRSVLYIADADGSDPRKLLAGSDRDYNASFSHDGEWVVFTSERFGSADIFRVRTDGLGLERLTDHPAFDDQAALSPDGTRLAFVSTRESGSTDIHILDLASGKARNLTDTPGGDFRPSWSPDGEMLAFSSDRGAGFPKAKGRWEHVHAAGVYVVGADGGGLRRISQQGRLGGSPKWSADGRNIVFYELDVGDTFRARWVPEQPGVHSRIVSVDVATGFRTEHAAGRGLKLSPQLLGSGRVGYLQKSGLHAALMFSSGEKGSEGDIGNPSWSPDGRRVVYQQGPIATTAAPRAPGEVLAGSDPDYELVYASGFPAVSPDGRRLVWSFDGEWIVFGVGNYFLARTRPAHLMMVRADGSGGRVLTTGEGNAGFPSFSPDGTEVVYGFWSDKAGGLRVVTLADGKVRTLTTGYDNFPVWSPRGDRIVFSRLADDDFDIYTMRPDGNGVARLTTSPGNDSHPTWSADGAHILFSSSRYGFKDEAPMADIPQPYGELFIMNADGSEQRALTDNRWEEGTPAWQPASPKK</sequence>
<dbReference type="SUPFAM" id="SSF82171">
    <property type="entry name" value="DPP6 N-terminal domain-like"/>
    <property type="match status" value="1"/>
</dbReference>
<dbReference type="PANTHER" id="PTHR36842">
    <property type="entry name" value="PROTEIN TOLB HOMOLOG"/>
    <property type="match status" value="1"/>
</dbReference>
<accession>A0AA35SS06</accession>
<evidence type="ECO:0000256" key="1">
    <source>
        <dbReference type="ARBA" id="ARBA00009820"/>
    </source>
</evidence>
<name>A0AA35SS06_GEOBA</name>
<dbReference type="PANTHER" id="PTHR36842:SF1">
    <property type="entry name" value="PROTEIN TOLB"/>
    <property type="match status" value="1"/>
</dbReference>
<dbReference type="EMBL" id="CASHTH010002776">
    <property type="protein sequence ID" value="CAI8035175.1"/>
    <property type="molecule type" value="Genomic_DNA"/>
</dbReference>
<dbReference type="Gene3D" id="2.120.10.30">
    <property type="entry name" value="TolB, C-terminal domain"/>
    <property type="match status" value="3"/>
</dbReference>
<proteinExistence type="inferred from homology"/>
<keyword evidence="4" id="KW-1185">Reference proteome</keyword>
<dbReference type="Proteomes" id="UP001174909">
    <property type="component" value="Unassembled WGS sequence"/>
</dbReference>
<evidence type="ECO:0000313" key="4">
    <source>
        <dbReference type="Proteomes" id="UP001174909"/>
    </source>
</evidence>
<feature type="compositionally biased region" description="Basic and acidic residues" evidence="2">
    <location>
        <begin position="536"/>
        <end position="545"/>
    </location>
</feature>
<feature type="region of interest" description="Disordered" evidence="2">
    <location>
        <begin position="536"/>
        <end position="557"/>
    </location>
</feature>
<dbReference type="AlphaFoldDB" id="A0AA35SS06"/>
<comment type="caution">
    <text evidence="3">The sequence shown here is derived from an EMBL/GenBank/DDBJ whole genome shotgun (WGS) entry which is preliminary data.</text>
</comment>
<evidence type="ECO:0000256" key="2">
    <source>
        <dbReference type="SAM" id="MobiDB-lite"/>
    </source>
</evidence>
<dbReference type="InterPro" id="IPR011042">
    <property type="entry name" value="6-blade_b-propeller_TolB-like"/>
</dbReference>
<reference evidence="3" key="1">
    <citation type="submission" date="2023-03" db="EMBL/GenBank/DDBJ databases">
        <authorList>
            <person name="Steffen K."/>
            <person name="Cardenas P."/>
        </authorList>
    </citation>
    <scope>NUCLEOTIDE SEQUENCE</scope>
</reference>
<dbReference type="Pfam" id="PF07676">
    <property type="entry name" value="PD40"/>
    <property type="match status" value="8"/>
</dbReference>
<dbReference type="InterPro" id="IPR011659">
    <property type="entry name" value="WD40"/>
</dbReference>
<gene>
    <name evidence="3" type="ORF">GBAR_LOCUS19760</name>
</gene>
<evidence type="ECO:0000313" key="3">
    <source>
        <dbReference type="EMBL" id="CAI8035175.1"/>
    </source>
</evidence>
<protein>
    <submittedName>
        <fullName evidence="3">Protein TolB homolog</fullName>
    </submittedName>
</protein>
<comment type="similarity">
    <text evidence="1">Belongs to the TolB family.</text>
</comment>
<organism evidence="3 4">
    <name type="scientific">Geodia barretti</name>
    <name type="common">Barrett's horny sponge</name>
    <dbReference type="NCBI Taxonomy" id="519541"/>
    <lineage>
        <taxon>Eukaryota</taxon>
        <taxon>Metazoa</taxon>
        <taxon>Porifera</taxon>
        <taxon>Demospongiae</taxon>
        <taxon>Heteroscleromorpha</taxon>
        <taxon>Tetractinellida</taxon>
        <taxon>Astrophorina</taxon>
        <taxon>Geodiidae</taxon>
        <taxon>Geodia</taxon>
    </lineage>
</organism>